<evidence type="ECO:0008006" key="3">
    <source>
        <dbReference type="Google" id="ProtNLM"/>
    </source>
</evidence>
<dbReference type="EMBL" id="BSOT01000005">
    <property type="protein sequence ID" value="GLR70205.1"/>
    <property type="molecule type" value="Genomic_DNA"/>
</dbReference>
<dbReference type="SUPFAM" id="SSF53850">
    <property type="entry name" value="Periplasmic binding protein-like II"/>
    <property type="match status" value="1"/>
</dbReference>
<evidence type="ECO:0000313" key="1">
    <source>
        <dbReference type="EMBL" id="GLR70205.1"/>
    </source>
</evidence>
<name>A0AA37WJT3_9ALTE</name>
<dbReference type="AlphaFoldDB" id="A0AA37WJT3"/>
<organism evidence="1 2">
    <name type="scientific">Agaribacter marinus</name>
    <dbReference type="NCBI Taxonomy" id="1431249"/>
    <lineage>
        <taxon>Bacteria</taxon>
        <taxon>Pseudomonadati</taxon>
        <taxon>Pseudomonadota</taxon>
        <taxon>Gammaproteobacteria</taxon>
        <taxon>Alteromonadales</taxon>
        <taxon>Alteromonadaceae</taxon>
        <taxon>Agaribacter</taxon>
    </lineage>
</organism>
<reference evidence="1" key="1">
    <citation type="journal article" date="2014" name="Int. J. Syst. Evol. Microbiol.">
        <title>Complete genome sequence of Corynebacterium casei LMG S-19264T (=DSM 44701T), isolated from a smear-ripened cheese.</title>
        <authorList>
            <consortium name="US DOE Joint Genome Institute (JGI-PGF)"/>
            <person name="Walter F."/>
            <person name="Albersmeier A."/>
            <person name="Kalinowski J."/>
            <person name="Ruckert C."/>
        </authorList>
    </citation>
    <scope>NUCLEOTIDE SEQUENCE</scope>
    <source>
        <strain evidence="1">NBRC 110023</strain>
    </source>
</reference>
<dbReference type="RefSeq" id="WP_284216511.1">
    <property type="nucleotide sequence ID" value="NZ_BSOT01000005.1"/>
</dbReference>
<accession>A0AA37WJT3</accession>
<sequence>MRKGIASIRNLAHFVFATAMLFAISMFAAPISACGLTIIHKPIESKTDILTIELLQLSIANVRTDVCYQAEQHVVTDTRKTANVLSGRLSLKWGSLSKEQMDMLKVVPIPIFKGLLGHRVLVIRKGEQLRFDNVSTLQDLQKFIAGSGKTWGDTAIFRNSGIEVVTSPRGRQLWGMLEKHRFDYLALGIYEPWEHIDAHYPQLDVENRLLIVYPMALVFYVHPENSQLYNLIKTGMDAAIKDGSYDKKLIASRNFQIIKQRANINQRHIIRLPNPDFPSVLNAQSHKYWLDPQFFSENN</sequence>
<protein>
    <recommendedName>
        <fullName evidence="3">Solute-binding protein family 3/N-terminal domain-containing protein</fullName>
    </recommendedName>
</protein>
<evidence type="ECO:0000313" key="2">
    <source>
        <dbReference type="Proteomes" id="UP001156601"/>
    </source>
</evidence>
<comment type="caution">
    <text evidence="1">The sequence shown here is derived from an EMBL/GenBank/DDBJ whole genome shotgun (WGS) entry which is preliminary data.</text>
</comment>
<gene>
    <name evidence="1" type="ORF">GCM10007852_11130</name>
</gene>
<reference evidence="1" key="2">
    <citation type="submission" date="2023-01" db="EMBL/GenBank/DDBJ databases">
        <title>Draft genome sequence of Agaribacter marinus strain NBRC 110023.</title>
        <authorList>
            <person name="Sun Q."/>
            <person name="Mori K."/>
        </authorList>
    </citation>
    <scope>NUCLEOTIDE SEQUENCE</scope>
    <source>
        <strain evidence="1">NBRC 110023</strain>
    </source>
</reference>
<proteinExistence type="predicted"/>
<dbReference type="Proteomes" id="UP001156601">
    <property type="component" value="Unassembled WGS sequence"/>
</dbReference>
<keyword evidence="2" id="KW-1185">Reference proteome</keyword>